<name>A0ABY6A4E2_9GAMM</name>
<gene>
    <name evidence="2" type="ORF">HUF19_00225</name>
</gene>
<dbReference type="InterPro" id="IPR052892">
    <property type="entry name" value="NA-targeting_endonuclease"/>
</dbReference>
<dbReference type="Pfam" id="PF01844">
    <property type="entry name" value="HNH"/>
    <property type="match status" value="1"/>
</dbReference>
<proteinExistence type="predicted"/>
<keyword evidence="2" id="KW-0378">Hydrolase</keyword>
<dbReference type="Gene3D" id="1.10.30.50">
    <property type="match status" value="1"/>
</dbReference>
<dbReference type="InterPro" id="IPR002711">
    <property type="entry name" value="HNH"/>
</dbReference>
<sequence>MSFYCSCKRNDRDVVIVAVPEVLKKSPTPKYLSLWADVSLYVAECEKGVGCHCSGLREISIGHNSECISIAFECGHSNNLVRNYADYCEKFLLGKERSAIRKKRIRDASGQHKKNDLAKIATMQGFRCYFCDNKLYSQDDLDDEKELGKKCHWDHLKPLSRGGTNFPSNMALTCKECNLRKGSKTEKEYWLYLLQETPKEDINKRQYFHSTYVKEKRNLDLLYRKSRA</sequence>
<evidence type="ECO:0000259" key="1">
    <source>
        <dbReference type="SMART" id="SM00507"/>
    </source>
</evidence>
<dbReference type="PANTHER" id="PTHR33877:SF1">
    <property type="entry name" value="TYPE IV METHYL-DIRECTED RESTRICTION ENZYME ECOKMCRA"/>
    <property type="match status" value="1"/>
</dbReference>
<feature type="domain" description="HNH nuclease" evidence="1">
    <location>
        <begin position="117"/>
        <end position="179"/>
    </location>
</feature>
<reference evidence="3" key="1">
    <citation type="submission" date="2020-06" db="EMBL/GenBank/DDBJ databases">
        <title>Thalassolituus marinus alknpb1M-1, a hydrocarbon-degrading bacterium isolated from the deep-sea overlying water using an in-situ strategy from the South China Sea basin.</title>
        <authorList>
            <person name="Dong C."/>
            <person name="Chen Y."/>
            <person name="Shao Z."/>
        </authorList>
    </citation>
    <scope>NUCLEOTIDE SEQUENCE [LARGE SCALE GENOMIC DNA]</scope>
    <source>
        <strain evidence="3">alknpb1M-1</strain>
    </source>
</reference>
<dbReference type="RefSeq" id="WP_260997967.1">
    <property type="nucleotide sequence ID" value="NZ_CP054475.1"/>
</dbReference>
<dbReference type="CDD" id="cd00085">
    <property type="entry name" value="HNHc"/>
    <property type="match status" value="1"/>
</dbReference>
<dbReference type="Proteomes" id="UP001065322">
    <property type="component" value="Chromosome"/>
</dbReference>
<evidence type="ECO:0000313" key="3">
    <source>
        <dbReference type="Proteomes" id="UP001065322"/>
    </source>
</evidence>
<keyword evidence="2" id="KW-0255">Endonuclease</keyword>
<keyword evidence="3" id="KW-1185">Reference proteome</keyword>
<dbReference type="SMART" id="SM00507">
    <property type="entry name" value="HNHc"/>
    <property type="match status" value="1"/>
</dbReference>
<keyword evidence="2" id="KW-0540">Nuclease</keyword>
<evidence type="ECO:0000313" key="2">
    <source>
        <dbReference type="EMBL" id="UXD85970.1"/>
    </source>
</evidence>
<dbReference type="InterPro" id="IPR003615">
    <property type="entry name" value="HNH_nuc"/>
</dbReference>
<organism evidence="2 3">
    <name type="scientific">Thalassolituus hydrocarboniclasticus</name>
    <dbReference type="NCBI Taxonomy" id="2742796"/>
    <lineage>
        <taxon>Bacteria</taxon>
        <taxon>Pseudomonadati</taxon>
        <taxon>Pseudomonadota</taxon>
        <taxon>Gammaproteobacteria</taxon>
        <taxon>Oceanospirillales</taxon>
        <taxon>Oceanospirillaceae</taxon>
        <taxon>Thalassolituus</taxon>
    </lineage>
</organism>
<protein>
    <submittedName>
        <fullName evidence="2">HNH endonuclease</fullName>
    </submittedName>
</protein>
<dbReference type="EMBL" id="CP054475">
    <property type="protein sequence ID" value="UXD85970.1"/>
    <property type="molecule type" value="Genomic_DNA"/>
</dbReference>
<dbReference type="GO" id="GO:0004519">
    <property type="term" value="F:endonuclease activity"/>
    <property type="evidence" value="ECO:0007669"/>
    <property type="project" value="UniProtKB-KW"/>
</dbReference>
<dbReference type="PANTHER" id="PTHR33877">
    <property type="entry name" value="SLL1193 PROTEIN"/>
    <property type="match status" value="1"/>
</dbReference>
<accession>A0ABY6A4E2</accession>